<evidence type="ECO:0000313" key="9">
    <source>
        <dbReference type="Proteomes" id="UP000005270"/>
    </source>
</evidence>
<feature type="domain" description="Type II secretion system protein GspF" evidence="7">
    <location>
        <begin position="385"/>
        <end position="510"/>
    </location>
</feature>
<dbReference type="KEGG" id="thg:TCELL_1226"/>
<dbReference type="AlphaFoldDB" id="I3TFW1"/>
<dbReference type="InterPro" id="IPR056569">
    <property type="entry name" value="ArlJ-like"/>
</dbReference>
<name>I3TFW1_THEC1</name>
<feature type="transmembrane region" description="Helical" evidence="6">
    <location>
        <begin position="68"/>
        <end position="89"/>
    </location>
</feature>
<accession>I3TFW1</accession>
<reference evidence="8 9" key="1">
    <citation type="journal article" date="2012" name="J. Bacteriol.">
        <title>Complete genome sequence of the hyperthermophilic cellulolytic Crenarchaeon 'Thermogladius cellulolyticus' 1633.</title>
        <authorList>
            <person name="Mardanov A.V."/>
            <person name="Kochetkova T.V."/>
            <person name="Beletsky A.V."/>
            <person name="Bonch-Osmolovskaya E.A."/>
            <person name="Ravin N.V."/>
            <person name="Skryabin K.G."/>
        </authorList>
    </citation>
    <scope>NUCLEOTIDE SEQUENCE [LARGE SCALE GENOMIC DNA]</scope>
    <source>
        <strain evidence="9">DSM 22663 / VKM B-2946 / 1633</strain>
    </source>
</reference>
<dbReference type="OrthoDB" id="12374at2157"/>
<evidence type="ECO:0000259" key="7">
    <source>
        <dbReference type="Pfam" id="PF00482"/>
    </source>
</evidence>
<sequence length="588" mass="64775">MGFLDKVYKWFEPLGLKILDVYPSISTSIRRSDLHIHPPVYASLIVFSLAISTGVAVALLALAVVLRFVILGVVVVVLPALVFLIFVAYPSLRVSNKASAIDTEFPYTMSYLSVLVQSGMSPYVAFERVARSGKIMPHSAEIGQRFTLLVRVLGKDPLTAFSLLGERSPSPIVRDVLAGYVTTVRAGGDVIDYLNKKARALFNDLLVRIKITADRLGGLLESYLAVVLLTLLTMTVMYFVTQSFAGVLPFGLTGGGMFMLLYILLPLLSFAVIYFADLLQFKEPWMDWRPYIVALGLTMPLTALFLFFGWVLYTSIPPYHPLKYNPVLSGMYHMLVWPAELYHLPSYTYGSVALGMALIYATIPAVAYYEYVSREYKIINGITRFIRDLVEVRKTGLSPERSILELSRRNYGVFTSYLRKIALELELGIPLGRIIDELLRKIRVWRAKILLYMLTDSIEVGGGTIEVLESLAGFAESVEAMDLEKKRSLRTLMIVPYMGAILSSMTVVLMASFMGQLPVSVGAYQAAASQVLPSIVLNSYIMGLVAGKVANESTASGFKHALILTIASVAFFVLTPMFGGGLVGMAGG</sequence>
<feature type="transmembrane region" description="Helical" evidence="6">
    <location>
        <begin position="491"/>
        <end position="511"/>
    </location>
</feature>
<evidence type="ECO:0000256" key="4">
    <source>
        <dbReference type="ARBA" id="ARBA00022989"/>
    </source>
</evidence>
<dbReference type="InParanoid" id="I3TFW1"/>
<dbReference type="GeneID" id="13013545"/>
<feature type="transmembrane region" description="Helical" evidence="6">
    <location>
        <begin position="531"/>
        <end position="550"/>
    </location>
</feature>
<feature type="transmembrane region" description="Helical" evidence="6">
    <location>
        <begin position="40"/>
        <end position="61"/>
    </location>
</feature>
<feature type="transmembrane region" description="Helical" evidence="6">
    <location>
        <begin position="291"/>
        <end position="313"/>
    </location>
</feature>
<dbReference type="eggNOG" id="arCOG01808">
    <property type="taxonomic scope" value="Archaea"/>
</dbReference>
<comment type="subcellular location">
    <subcellularLocation>
        <location evidence="1">Cell membrane</location>
        <topology evidence="1">Multi-pass membrane protein</topology>
    </subcellularLocation>
</comment>
<dbReference type="HOGENOM" id="CLU_030780_0_0_2"/>
<protein>
    <submittedName>
        <fullName evidence="8">Type II secretion system protein</fullName>
    </submittedName>
</protein>
<evidence type="ECO:0000256" key="5">
    <source>
        <dbReference type="ARBA" id="ARBA00023136"/>
    </source>
</evidence>
<dbReference type="STRING" id="1184251.TCELL_1226"/>
<feature type="domain" description="Type II secretion system protein GspF" evidence="7">
    <location>
        <begin position="110"/>
        <end position="235"/>
    </location>
</feature>
<organism evidence="8 9">
    <name type="scientific">Thermogladius calderae (strain DSM 22663 / VKM B-2946 / 1633)</name>
    <dbReference type="NCBI Taxonomy" id="1184251"/>
    <lineage>
        <taxon>Archaea</taxon>
        <taxon>Thermoproteota</taxon>
        <taxon>Thermoprotei</taxon>
        <taxon>Desulfurococcales</taxon>
        <taxon>Desulfurococcaceae</taxon>
        <taxon>Thermogladius</taxon>
    </lineage>
</organism>
<evidence type="ECO:0000256" key="3">
    <source>
        <dbReference type="ARBA" id="ARBA00022692"/>
    </source>
</evidence>
<feature type="transmembrane region" description="Helical" evidence="6">
    <location>
        <begin position="109"/>
        <end position="126"/>
    </location>
</feature>
<keyword evidence="4 6" id="KW-1133">Transmembrane helix</keyword>
<feature type="transmembrane region" description="Helical" evidence="6">
    <location>
        <begin position="218"/>
        <end position="240"/>
    </location>
</feature>
<dbReference type="RefSeq" id="WP_014737899.1">
    <property type="nucleotide sequence ID" value="NC_017954.1"/>
</dbReference>
<evidence type="ECO:0000256" key="6">
    <source>
        <dbReference type="SAM" id="Phobius"/>
    </source>
</evidence>
<keyword evidence="9" id="KW-1185">Reference proteome</keyword>
<feature type="transmembrane region" description="Helical" evidence="6">
    <location>
        <begin position="347"/>
        <end position="369"/>
    </location>
</feature>
<gene>
    <name evidence="8" type="ordered locus">TCELL_1226</name>
</gene>
<dbReference type="EMBL" id="CP003531">
    <property type="protein sequence ID" value="AFK51649.1"/>
    <property type="molecule type" value="Genomic_DNA"/>
</dbReference>
<dbReference type="Proteomes" id="UP000005270">
    <property type="component" value="Chromosome"/>
</dbReference>
<feature type="transmembrane region" description="Helical" evidence="6">
    <location>
        <begin position="260"/>
        <end position="279"/>
    </location>
</feature>
<dbReference type="GO" id="GO:0005886">
    <property type="term" value="C:plasma membrane"/>
    <property type="evidence" value="ECO:0007669"/>
    <property type="project" value="UniProtKB-SubCell"/>
</dbReference>
<keyword evidence="2" id="KW-1003">Cell membrane</keyword>
<evidence type="ECO:0000313" key="8">
    <source>
        <dbReference type="EMBL" id="AFK51649.1"/>
    </source>
</evidence>
<feature type="transmembrane region" description="Helical" evidence="6">
    <location>
        <begin position="562"/>
        <end position="586"/>
    </location>
</feature>
<keyword evidence="3 6" id="KW-0812">Transmembrane</keyword>
<keyword evidence="5 6" id="KW-0472">Membrane</keyword>
<dbReference type="PANTHER" id="PTHR35402:SF1">
    <property type="entry name" value="TYPE II SECRETION SYSTEM PROTEIN GSPF DOMAIN-CONTAINING PROTEIN"/>
    <property type="match status" value="1"/>
</dbReference>
<dbReference type="PANTHER" id="PTHR35402">
    <property type="entry name" value="INTEGRAL MEMBRANE PROTEIN-RELATED"/>
    <property type="match status" value="1"/>
</dbReference>
<evidence type="ECO:0000256" key="1">
    <source>
        <dbReference type="ARBA" id="ARBA00004651"/>
    </source>
</evidence>
<dbReference type="InterPro" id="IPR018076">
    <property type="entry name" value="T2SS_GspF_dom"/>
</dbReference>
<evidence type="ECO:0000256" key="2">
    <source>
        <dbReference type="ARBA" id="ARBA00022475"/>
    </source>
</evidence>
<proteinExistence type="predicted"/>
<dbReference type="Pfam" id="PF00482">
    <property type="entry name" value="T2SSF"/>
    <property type="match status" value="2"/>
</dbReference>